<dbReference type="RefSeq" id="WP_380619914.1">
    <property type="nucleotide sequence ID" value="NZ_JBHSDK010000013.1"/>
</dbReference>
<sequence>MLREKFRENRLLTALVVLAASVGLALSTASPTTAAPSAAAPPSEPTAAVVDAEVEVLPDASCRARFKQGVKHRARATTNSTALGIIPKGRWVPATCSRVSGGKYSACGGSSSYWLKVKWNGRWGYSAWYCMKDWEYK</sequence>
<protein>
    <recommendedName>
        <fullName evidence="4">SH3 domain-containing protein</fullName>
    </recommendedName>
</protein>
<proteinExistence type="predicted"/>
<evidence type="ECO:0008006" key="4">
    <source>
        <dbReference type="Google" id="ProtNLM"/>
    </source>
</evidence>
<feature type="chain" id="PRO_5046006132" description="SH3 domain-containing protein" evidence="1">
    <location>
        <begin position="35"/>
        <end position="137"/>
    </location>
</feature>
<evidence type="ECO:0000313" key="2">
    <source>
        <dbReference type="EMBL" id="MFC4335296.1"/>
    </source>
</evidence>
<gene>
    <name evidence="2" type="ORF">ACFPET_08810</name>
</gene>
<reference evidence="3" key="1">
    <citation type="journal article" date="2019" name="Int. J. Syst. Evol. Microbiol.">
        <title>The Global Catalogue of Microorganisms (GCM) 10K type strain sequencing project: providing services to taxonomists for standard genome sequencing and annotation.</title>
        <authorList>
            <consortium name="The Broad Institute Genomics Platform"/>
            <consortium name="The Broad Institute Genome Sequencing Center for Infectious Disease"/>
            <person name="Wu L."/>
            <person name="Ma J."/>
        </authorList>
    </citation>
    <scope>NUCLEOTIDE SEQUENCE [LARGE SCALE GENOMIC DNA]</scope>
    <source>
        <strain evidence="3">IBRC-M 10908</strain>
    </source>
</reference>
<comment type="caution">
    <text evidence="2">The sequence shown here is derived from an EMBL/GenBank/DDBJ whole genome shotgun (WGS) entry which is preliminary data.</text>
</comment>
<keyword evidence="3" id="KW-1185">Reference proteome</keyword>
<keyword evidence="1" id="KW-0732">Signal</keyword>
<dbReference type="Proteomes" id="UP001595823">
    <property type="component" value="Unassembled WGS sequence"/>
</dbReference>
<dbReference type="EMBL" id="JBHSDK010000013">
    <property type="protein sequence ID" value="MFC4335296.1"/>
    <property type="molecule type" value="Genomic_DNA"/>
</dbReference>
<organism evidence="2 3">
    <name type="scientific">Salininema proteolyticum</name>
    <dbReference type="NCBI Taxonomy" id="1607685"/>
    <lineage>
        <taxon>Bacteria</taxon>
        <taxon>Bacillati</taxon>
        <taxon>Actinomycetota</taxon>
        <taxon>Actinomycetes</taxon>
        <taxon>Glycomycetales</taxon>
        <taxon>Glycomycetaceae</taxon>
        <taxon>Salininema</taxon>
    </lineage>
</organism>
<feature type="signal peptide" evidence="1">
    <location>
        <begin position="1"/>
        <end position="34"/>
    </location>
</feature>
<name>A0ABV8TWW9_9ACTN</name>
<evidence type="ECO:0000256" key="1">
    <source>
        <dbReference type="SAM" id="SignalP"/>
    </source>
</evidence>
<evidence type="ECO:0000313" key="3">
    <source>
        <dbReference type="Proteomes" id="UP001595823"/>
    </source>
</evidence>
<accession>A0ABV8TWW9</accession>